<dbReference type="InterPro" id="IPR044089">
    <property type="entry name" value="Alr1-like"/>
</dbReference>
<protein>
    <recommendedName>
        <fullName evidence="5">Magnesium transporter</fullName>
    </recommendedName>
</protein>
<dbReference type="Gene3D" id="1.20.58.340">
    <property type="entry name" value="Magnesium transport protein CorA, transmembrane region"/>
    <property type="match status" value="1"/>
</dbReference>
<dbReference type="AlphaFoldDB" id="K5XK55"/>
<evidence type="ECO:0000256" key="1">
    <source>
        <dbReference type="SAM" id="MobiDB-lite"/>
    </source>
</evidence>
<feature type="compositionally biased region" description="Basic and acidic residues" evidence="1">
    <location>
        <begin position="33"/>
        <end position="42"/>
    </location>
</feature>
<dbReference type="InParanoid" id="K5XK55"/>
<dbReference type="GeneID" id="18830625"/>
<feature type="region of interest" description="Disordered" evidence="1">
    <location>
        <begin position="105"/>
        <end position="129"/>
    </location>
</feature>
<dbReference type="eggNOG" id="ENOG502RX8H">
    <property type="taxonomic scope" value="Eukaryota"/>
</dbReference>
<reference evidence="4" key="1">
    <citation type="journal article" date="2012" name="Proc. Natl. Acad. Sci. U.S.A.">
        <title>Genome sequence of the button mushroom Agaricus bisporus reveals mechanisms governing adaptation to a humic-rich ecological niche.</title>
        <authorList>
            <person name="Morin E."/>
            <person name="Kohler A."/>
            <person name="Baker A.R."/>
            <person name="Foulongne-Oriol M."/>
            <person name="Lombard V."/>
            <person name="Nagy L.G."/>
            <person name="Ohm R.A."/>
            <person name="Patyshakuliyeva A."/>
            <person name="Brun A."/>
            <person name="Aerts A.L."/>
            <person name="Bailey A.M."/>
            <person name="Billette C."/>
            <person name="Coutinho P.M."/>
            <person name="Deakin G."/>
            <person name="Doddapaneni H."/>
            <person name="Floudas D."/>
            <person name="Grimwood J."/>
            <person name="Hilden K."/>
            <person name="Kuees U."/>
            <person name="LaButti K.M."/>
            <person name="Lapidus A."/>
            <person name="Lindquist E.A."/>
            <person name="Lucas S.M."/>
            <person name="Murat C."/>
            <person name="Riley R.W."/>
            <person name="Salamov A.A."/>
            <person name="Schmutz J."/>
            <person name="Subramanian V."/>
            <person name="Woesten H.A.B."/>
            <person name="Xu J."/>
            <person name="Eastwood D.C."/>
            <person name="Foster G.D."/>
            <person name="Sonnenberg A.S."/>
            <person name="Cullen D."/>
            <person name="de Vries R.P."/>
            <person name="Lundell T."/>
            <person name="Hibbett D.S."/>
            <person name="Henrissat B."/>
            <person name="Burton K.S."/>
            <person name="Kerrigan R.W."/>
            <person name="Challen M.P."/>
            <person name="Grigoriev I.V."/>
            <person name="Martin F."/>
        </authorList>
    </citation>
    <scope>NUCLEOTIDE SEQUENCE [LARGE SCALE GENOMIC DNA]</scope>
    <source>
        <strain evidence="4">JB137-S8 / ATCC MYA-4627 / FGSC 10392</strain>
    </source>
</reference>
<dbReference type="RefSeq" id="XP_007325172.1">
    <property type="nucleotide sequence ID" value="XM_007325110.1"/>
</dbReference>
<evidence type="ECO:0008006" key="5">
    <source>
        <dbReference type="Google" id="ProtNLM"/>
    </source>
</evidence>
<dbReference type="OrthoDB" id="29879at2759"/>
<dbReference type="Gene3D" id="3.30.460.20">
    <property type="entry name" value="CorA soluble domain-like"/>
    <property type="match status" value="1"/>
</dbReference>
<proteinExistence type="predicted"/>
<dbReference type="OMA" id="NMSADWI"/>
<dbReference type="EMBL" id="JH971385">
    <property type="protein sequence ID" value="EKM83913.1"/>
    <property type="molecule type" value="Genomic_DNA"/>
</dbReference>
<dbReference type="Proteomes" id="UP000008493">
    <property type="component" value="Unassembled WGS sequence"/>
</dbReference>
<organism evidence="3 4">
    <name type="scientific">Agaricus bisporus var. burnettii (strain JB137-S8 / ATCC MYA-4627 / FGSC 10392)</name>
    <name type="common">White button mushroom</name>
    <dbReference type="NCBI Taxonomy" id="597362"/>
    <lineage>
        <taxon>Eukaryota</taxon>
        <taxon>Fungi</taxon>
        <taxon>Dikarya</taxon>
        <taxon>Basidiomycota</taxon>
        <taxon>Agaricomycotina</taxon>
        <taxon>Agaricomycetes</taxon>
        <taxon>Agaricomycetidae</taxon>
        <taxon>Agaricales</taxon>
        <taxon>Agaricineae</taxon>
        <taxon>Agaricaceae</taxon>
        <taxon>Agaricus</taxon>
    </lineage>
</organism>
<dbReference type="PANTHER" id="PTHR21535:SF90">
    <property type="entry name" value="CORA METAL ION TRANSPORTER"/>
    <property type="match status" value="1"/>
</dbReference>
<dbReference type="Pfam" id="PF01544">
    <property type="entry name" value="CorA"/>
    <property type="match status" value="2"/>
</dbReference>
<feature type="compositionally biased region" description="Polar residues" evidence="1">
    <location>
        <begin position="105"/>
        <end position="114"/>
    </location>
</feature>
<evidence type="ECO:0000313" key="3">
    <source>
        <dbReference type="EMBL" id="EKM83913.1"/>
    </source>
</evidence>
<dbReference type="PANTHER" id="PTHR21535">
    <property type="entry name" value="MAGNESIUM AND COBALT TRANSPORT PROTEIN/MITOCHONDRIAL IMPORT INNER MEMBRANE TRANSLOCASE SUBUNIT TIM8"/>
    <property type="match status" value="1"/>
</dbReference>
<dbReference type="CDD" id="cd12829">
    <property type="entry name" value="Alr1p-like"/>
    <property type="match status" value="1"/>
</dbReference>
<feature type="region of interest" description="Disordered" evidence="1">
    <location>
        <begin position="19"/>
        <end position="43"/>
    </location>
</feature>
<dbReference type="GO" id="GO:0010961">
    <property type="term" value="P:intracellular magnesium ion homeostasis"/>
    <property type="evidence" value="ECO:0007669"/>
    <property type="project" value="TreeGrafter"/>
</dbReference>
<feature type="transmembrane region" description="Helical" evidence="2">
    <location>
        <begin position="491"/>
        <end position="512"/>
    </location>
</feature>
<dbReference type="InterPro" id="IPR002523">
    <property type="entry name" value="MgTranspt_CorA/ZnTranspt_ZntB"/>
</dbReference>
<dbReference type="InterPro" id="IPR045861">
    <property type="entry name" value="CorA_cytoplasmic_dom"/>
</dbReference>
<dbReference type="STRING" id="597362.K5XK55"/>
<sequence>MKAIEESRQIPRQFILYLPPPPKHPQSSRCTARGHDDGDYGSKKVIRTSSLSLVLDQLGERLKRTTRGRRLHGKFGVGTLPLHQSRKVTYKPQGQSVIIATESGSATPLQGSNIRRSDKGKHREGSNHLHHLQATSRAPRAWFLDVSSPTWGDLKAIGKLLHLHPLTLEDILQQEPREKLDLFQKLGYYFISFRAIETRDDREKFHQKIHKMDGQLETAANHDGTVRETNVYLVVFDEGICCFHYNDIAEHTDRVRNRIALLEEVANMSADWIAHGILDSIVDSFFPYLENIEKEVMAIEELVFSANAAYTSTTPPTQTNVESFEKPQISPLSETLSFSEKSSVGGSMRPHFAVPKWTLQLLSRRIRRFFKRVWKRMVNSPVATPTATALTLRQMARTRRLVTSLGRLLASKSEVVAQIKKRLLKTGTLDPSVNAEELEVAMYMGDIQDHILTFQHSLNHYERMLSQSHPAYLSQLRATFASSKSGTDKSLFYLTSVSIAVICVQVVMGNFSMNINVPRDGTGYRIFGVVFSLAIIVLFIYVNIVRYWWKQAGKTRRALL</sequence>
<dbReference type="FunCoup" id="K5XK55">
    <property type="interactions" value="19"/>
</dbReference>
<dbReference type="GO" id="GO:0015095">
    <property type="term" value="F:magnesium ion transmembrane transporter activity"/>
    <property type="evidence" value="ECO:0007669"/>
    <property type="project" value="InterPro"/>
</dbReference>
<evidence type="ECO:0000313" key="4">
    <source>
        <dbReference type="Proteomes" id="UP000008493"/>
    </source>
</evidence>
<dbReference type="GO" id="GO:0016020">
    <property type="term" value="C:membrane"/>
    <property type="evidence" value="ECO:0007669"/>
    <property type="project" value="InterPro"/>
</dbReference>
<name>K5XK55_AGABU</name>
<dbReference type="HOGENOM" id="CLU_007127_11_2_1"/>
<gene>
    <name evidence="3" type="ORF">AGABI1DRAFT_66982</name>
</gene>
<keyword evidence="2" id="KW-1133">Transmembrane helix</keyword>
<feature type="transmembrane region" description="Helical" evidence="2">
    <location>
        <begin position="524"/>
        <end position="549"/>
    </location>
</feature>
<keyword evidence="2" id="KW-0472">Membrane</keyword>
<accession>K5XK55</accession>
<keyword evidence="2" id="KW-0812">Transmembrane</keyword>
<dbReference type="SUPFAM" id="SSF143865">
    <property type="entry name" value="CorA soluble domain-like"/>
    <property type="match status" value="1"/>
</dbReference>
<keyword evidence="4" id="KW-1185">Reference proteome</keyword>
<dbReference type="KEGG" id="abp:AGABI1DRAFT66982"/>
<evidence type="ECO:0000256" key="2">
    <source>
        <dbReference type="SAM" id="Phobius"/>
    </source>
</evidence>
<feature type="compositionally biased region" description="Basic and acidic residues" evidence="1">
    <location>
        <begin position="115"/>
        <end position="127"/>
    </location>
</feature>